<dbReference type="InterPro" id="IPR025317">
    <property type="entry name" value="DUF4222"/>
</dbReference>
<dbReference type="Pfam" id="PF13973">
    <property type="entry name" value="DUF4222"/>
    <property type="match status" value="1"/>
</dbReference>
<dbReference type="EMBL" id="AATLZG010000050">
    <property type="protein sequence ID" value="EFM8157103.1"/>
    <property type="molecule type" value="Genomic_DNA"/>
</dbReference>
<comment type="caution">
    <text evidence="1">The sequence shown here is derived from an EMBL/GenBank/DDBJ whole genome shotgun (WGS) entry which is preliminary data.</text>
</comment>
<evidence type="ECO:0000313" key="2">
    <source>
        <dbReference type="Proteomes" id="UP000555763"/>
    </source>
</evidence>
<accession>A0A828PB07</accession>
<evidence type="ECO:0000313" key="1">
    <source>
        <dbReference type="EMBL" id="EFM8157103.1"/>
    </source>
</evidence>
<gene>
    <name evidence="1" type="ORF">A5U30_004853</name>
</gene>
<reference evidence="1 2" key="1">
    <citation type="submission" date="2020-02" db="EMBL/GenBank/DDBJ databases">
        <authorList>
            <consortium name="PulseNet: The National Subtyping Network for Foodborne Disease Surveillance"/>
            <person name="Tarr C.L."/>
            <person name="Trees E."/>
            <person name="Katz L.S."/>
            <person name="Carleton-Romer H.A."/>
            <person name="Stroika S."/>
            <person name="Kucerova Z."/>
            <person name="Roache K.F."/>
            <person name="Sabol A.L."/>
            <person name="Besser J."/>
            <person name="Gerner-Smidt P."/>
        </authorList>
    </citation>
    <scope>NUCLEOTIDE SEQUENCE [LARGE SCALE GENOMIC DNA]</scope>
    <source>
        <strain evidence="1 2">PNUSAE002719</strain>
    </source>
</reference>
<protein>
    <submittedName>
        <fullName evidence="1">DUF4222 domain-containing protein</fullName>
    </submittedName>
</protein>
<organism evidence="1 2">
    <name type="scientific">Escherichia coli</name>
    <dbReference type="NCBI Taxonomy" id="562"/>
    <lineage>
        <taxon>Bacteria</taxon>
        <taxon>Pseudomonadati</taxon>
        <taxon>Pseudomonadota</taxon>
        <taxon>Gammaproteobacteria</taxon>
        <taxon>Enterobacterales</taxon>
        <taxon>Enterobacteriaceae</taxon>
        <taxon>Escherichia</taxon>
    </lineage>
</organism>
<sequence length="98" mass="10973">MKKKNTGTTASGLPRPEIIKGDIYLDGNGDYVTVTRTDDLFICFVRPGYLSEEMITRIGFETNFTPLKEKKYCGDDSGTIAQHIAELRNQIARGRKGK</sequence>
<proteinExistence type="predicted"/>
<dbReference type="AlphaFoldDB" id="A0A828PB07"/>
<name>A0A828PB07_ECOLX</name>
<dbReference type="Proteomes" id="UP000555763">
    <property type="component" value="Unassembled WGS sequence"/>
</dbReference>